<gene>
    <name evidence="7" type="primary">sigW_4</name>
    <name evidence="7" type="ORF">KOR34_49510</name>
</gene>
<dbReference type="InterPro" id="IPR013325">
    <property type="entry name" value="RNA_pol_sigma_r2"/>
</dbReference>
<evidence type="ECO:0000313" key="8">
    <source>
        <dbReference type="Proteomes" id="UP000316714"/>
    </source>
</evidence>
<dbReference type="NCBIfam" id="TIGR02937">
    <property type="entry name" value="sigma70-ECF"/>
    <property type="match status" value="1"/>
</dbReference>
<proteinExistence type="inferred from homology"/>
<accession>A0A5C5UY42</accession>
<keyword evidence="3" id="KW-0731">Sigma factor</keyword>
<dbReference type="InterPro" id="IPR039425">
    <property type="entry name" value="RNA_pol_sigma-70-like"/>
</dbReference>
<evidence type="ECO:0000256" key="3">
    <source>
        <dbReference type="ARBA" id="ARBA00023082"/>
    </source>
</evidence>
<keyword evidence="2" id="KW-0805">Transcription regulation</keyword>
<organism evidence="7 8">
    <name type="scientific">Posidoniimonas corsicana</name>
    <dbReference type="NCBI Taxonomy" id="1938618"/>
    <lineage>
        <taxon>Bacteria</taxon>
        <taxon>Pseudomonadati</taxon>
        <taxon>Planctomycetota</taxon>
        <taxon>Planctomycetia</taxon>
        <taxon>Pirellulales</taxon>
        <taxon>Lacipirellulaceae</taxon>
        <taxon>Posidoniimonas</taxon>
    </lineage>
</organism>
<dbReference type="InterPro" id="IPR036388">
    <property type="entry name" value="WH-like_DNA-bd_sf"/>
</dbReference>
<dbReference type="GO" id="GO:0003677">
    <property type="term" value="F:DNA binding"/>
    <property type="evidence" value="ECO:0007669"/>
    <property type="project" value="UniProtKB-KW"/>
</dbReference>
<dbReference type="AlphaFoldDB" id="A0A5C5UY42"/>
<protein>
    <submittedName>
        <fullName evidence="7">ECF RNA polymerase sigma factor SigW</fullName>
    </submittedName>
</protein>
<dbReference type="GO" id="GO:0006352">
    <property type="term" value="P:DNA-templated transcription initiation"/>
    <property type="evidence" value="ECO:0007669"/>
    <property type="project" value="InterPro"/>
</dbReference>
<dbReference type="InterPro" id="IPR013324">
    <property type="entry name" value="RNA_pol_sigma_r3/r4-like"/>
</dbReference>
<dbReference type="Gene3D" id="1.10.10.10">
    <property type="entry name" value="Winged helix-like DNA-binding domain superfamily/Winged helix DNA-binding domain"/>
    <property type="match status" value="1"/>
</dbReference>
<dbReference type="OrthoDB" id="276109at2"/>
<name>A0A5C5UY42_9BACT</name>
<dbReference type="GO" id="GO:0016987">
    <property type="term" value="F:sigma factor activity"/>
    <property type="evidence" value="ECO:0007669"/>
    <property type="project" value="UniProtKB-KW"/>
</dbReference>
<dbReference type="Proteomes" id="UP000316714">
    <property type="component" value="Unassembled WGS sequence"/>
</dbReference>
<dbReference type="InterPro" id="IPR013249">
    <property type="entry name" value="RNA_pol_sigma70_r4_t2"/>
</dbReference>
<evidence type="ECO:0000259" key="6">
    <source>
        <dbReference type="Pfam" id="PF08281"/>
    </source>
</evidence>
<reference evidence="7 8" key="1">
    <citation type="submission" date="2019-02" db="EMBL/GenBank/DDBJ databases">
        <title>Deep-cultivation of Planctomycetes and their phenomic and genomic characterization uncovers novel biology.</title>
        <authorList>
            <person name="Wiegand S."/>
            <person name="Jogler M."/>
            <person name="Boedeker C."/>
            <person name="Pinto D."/>
            <person name="Vollmers J."/>
            <person name="Rivas-Marin E."/>
            <person name="Kohn T."/>
            <person name="Peeters S.H."/>
            <person name="Heuer A."/>
            <person name="Rast P."/>
            <person name="Oberbeckmann S."/>
            <person name="Bunk B."/>
            <person name="Jeske O."/>
            <person name="Meyerdierks A."/>
            <person name="Storesund J.E."/>
            <person name="Kallscheuer N."/>
            <person name="Luecker S."/>
            <person name="Lage O.M."/>
            <person name="Pohl T."/>
            <person name="Merkel B.J."/>
            <person name="Hornburger P."/>
            <person name="Mueller R.-W."/>
            <person name="Bruemmer F."/>
            <person name="Labrenz M."/>
            <person name="Spormann A.M."/>
            <person name="Op Den Camp H."/>
            <person name="Overmann J."/>
            <person name="Amann R."/>
            <person name="Jetten M.S.M."/>
            <person name="Mascher T."/>
            <person name="Medema M.H."/>
            <person name="Devos D.P."/>
            <person name="Kaster A.-K."/>
            <person name="Ovreas L."/>
            <person name="Rohde M."/>
            <person name="Galperin M.Y."/>
            <person name="Jogler C."/>
        </authorList>
    </citation>
    <scope>NUCLEOTIDE SEQUENCE [LARGE SCALE GENOMIC DNA]</scope>
    <source>
        <strain evidence="7 8">KOR34</strain>
    </source>
</reference>
<dbReference type="RefSeq" id="WP_146568745.1">
    <property type="nucleotide sequence ID" value="NZ_SIHJ01000005.1"/>
</dbReference>
<evidence type="ECO:0000313" key="7">
    <source>
        <dbReference type="EMBL" id="TWT30392.1"/>
    </source>
</evidence>
<sequence>MPPATDEQLRQRLVDGDDAALGEAFALHRERLRTGLVFRMDRRLRGRLDPDDILQEAFLQASTRLDHFRGTVEKDPDSSLFVWLRLISTQTLIDAHRRHIGAKMRDAGREVHRGPSRNAVATSVSLADCLLGHLTSPSQAAIREELGARLQDAIATMSENDQEIIALRHFEELTNGEVAEALGIEVKAASIRYVRAIKRLKEVVDGIPGMKSFESLLNR</sequence>
<dbReference type="CDD" id="cd06171">
    <property type="entry name" value="Sigma70_r4"/>
    <property type="match status" value="1"/>
</dbReference>
<dbReference type="EMBL" id="SIHJ01000005">
    <property type="protein sequence ID" value="TWT30392.1"/>
    <property type="molecule type" value="Genomic_DNA"/>
</dbReference>
<keyword evidence="5" id="KW-0804">Transcription</keyword>
<dbReference type="Gene3D" id="1.10.1740.10">
    <property type="match status" value="1"/>
</dbReference>
<dbReference type="SUPFAM" id="SSF88659">
    <property type="entry name" value="Sigma3 and sigma4 domains of RNA polymerase sigma factors"/>
    <property type="match status" value="1"/>
</dbReference>
<dbReference type="SUPFAM" id="SSF88946">
    <property type="entry name" value="Sigma2 domain of RNA polymerase sigma factors"/>
    <property type="match status" value="1"/>
</dbReference>
<evidence type="ECO:0000256" key="1">
    <source>
        <dbReference type="ARBA" id="ARBA00010641"/>
    </source>
</evidence>
<dbReference type="PANTHER" id="PTHR43133:SF8">
    <property type="entry name" value="RNA POLYMERASE SIGMA FACTOR HI_1459-RELATED"/>
    <property type="match status" value="1"/>
</dbReference>
<dbReference type="Pfam" id="PF08281">
    <property type="entry name" value="Sigma70_r4_2"/>
    <property type="match status" value="1"/>
</dbReference>
<evidence type="ECO:0000256" key="2">
    <source>
        <dbReference type="ARBA" id="ARBA00023015"/>
    </source>
</evidence>
<dbReference type="InterPro" id="IPR014284">
    <property type="entry name" value="RNA_pol_sigma-70_dom"/>
</dbReference>
<comment type="similarity">
    <text evidence="1">Belongs to the sigma-70 factor family. ECF subfamily.</text>
</comment>
<evidence type="ECO:0000256" key="4">
    <source>
        <dbReference type="ARBA" id="ARBA00023125"/>
    </source>
</evidence>
<feature type="domain" description="RNA polymerase sigma factor 70 region 4 type 2" evidence="6">
    <location>
        <begin position="149"/>
        <end position="200"/>
    </location>
</feature>
<evidence type="ECO:0000256" key="5">
    <source>
        <dbReference type="ARBA" id="ARBA00023163"/>
    </source>
</evidence>
<dbReference type="PANTHER" id="PTHR43133">
    <property type="entry name" value="RNA POLYMERASE ECF-TYPE SIGMA FACTO"/>
    <property type="match status" value="1"/>
</dbReference>
<comment type="caution">
    <text evidence="7">The sequence shown here is derived from an EMBL/GenBank/DDBJ whole genome shotgun (WGS) entry which is preliminary data.</text>
</comment>
<keyword evidence="4" id="KW-0238">DNA-binding</keyword>
<keyword evidence="8" id="KW-1185">Reference proteome</keyword>